<accession>A0A1W6B769</accession>
<dbReference type="RefSeq" id="WP_085070988.1">
    <property type="nucleotide sequence ID" value="NZ_CP019706.1"/>
</dbReference>
<keyword evidence="1" id="KW-0132">Cell division</keyword>
<dbReference type="EMBL" id="CP019706">
    <property type="protein sequence ID" value="ARJ42935.1"/>
    <property type="molecule type" value="Genomic_DNA"/>
</dbReference>
<keyword evidence="2" id="KW-1185">Reference proteome</keyword>
<proteinExistence type="predicted"/>
<dbReference type="InterPro" id="IPR027417">
    <property type="entry name" value="P-loop_NTPase"/>
</dbReference>
<reference evidence="1 2" key="1">
    <citation type="submission" date="2017-02" db="EMBL/GenBank/DDBJ databases">
        <title>Complete genome sequence of the drought resistance-promoting endophyte Pantoea alhagi LTYR-11Z.</title>
        <authorList>
            <person name="Zhang L."/>
        </authorList>
    </citation>
    <scope>NUCLEOTIDE SEQUENCE [LARGE SCALE GENOMIC DNA]</scope>
    <source>
        <strain evidence="1 2">LTYR-11Z</strain>
    </source>
</reference>
<dbReference type="GO" id="GO:0051301">
    <property type="term" value="P:cell division"/>
    <property type="evidence" value="ECO:0007669"/>
    <property type="project" value="UniProtKB-KW"/>
</dbReference>
<evidence type="ECO:0000313" key="1">
    <source>
        <dbReference type="EMBL" id="ARJ42935.1"/>
    </source>
</evidence>
<dbReference type="Proteomes" id="UP000192900">
    <property type="component" value="Chromosome"/>
</dbReference>
<keyword evidence="1" id="KW-0131">Cell cycle</keyword>
<name>A0A1W6B769_9GAMM</name>
<dbReference type="SUPFAM" id="SSF52540">
    <property type="entry name" value="P-loop containing nucleoside triphosphate hydrolases"/>
    <property type="match status" value="1"/>
</dbReference>
<sequence length="166" mass="18589">MTTATQTRKATLHLLCGKIASGKSTLSAKLATSPGTVMISEDQWLAALYADEMRSVADYVRYSLKLREAMKPHLVSLLEAGVSIVLDFPANTLANREWMMSIIIESGAEHYLHYLNVPDEVCKSRLRARNAAGSHNFSATDEQFERITHFFVEPAAKEGFRIIEYH</sequence>
<organism evidence="1 2">
    <name type="scientific">Pantoea alhagi</name>
    <dbReference type="NCBI Taxonomy" id="1891675"/>
    <lineage>
        <taxon>Bacteria</taxon>
        <taxon>Pseudomonadati</taxon>
        <taxon>Pseudomonadota</taxon>
        <taxon>Gammaproteobacteria</taxon>
        <taxon>Enterobacterales</taxon>
        <taxon>Erwiniaceae</taxon>
        <taxon>Pantoea</taxon>
    </lineage>
</organism>
<dbReference type="STRING" id="1891675.B1H58_13485"/>
<dbReference type="AlphaFoldDB" id="A0A1W6B769"/>
<protein>
    <submittedName>
        <fullName evidence="1">Cell division protein ZipA</fullName>
    </submittedName>
</protein>
<dbReference type="KEGG" id="palh:B1H58_13485"/>
<dbReference type="OrthoDB" id="531205at2"/>
<evidence type="ECO:0000313" key="2">
    <source>
        <dbReference type="Proteomes" id="UP000192900"/>
    </source>
</evidence>
<dbReference type="Pfam" id="PF13671">
    <property type="entry name" value="AAA_33"/>
    <property type="match status" value="1"/>
</dbReference>
<dbReference type="Gene3D" id="3.40.50.300">
    <property type="entry name" value="P-loop containing nucleotide triphosphate hydrolases"/>
    <property type="match status" value="1"/>
</dbReference>
<gene>
    <name evidence="1" type="ORF">B1H58_13485</name>
</gene>